<protein>
    <submittedName>
        <fullName evidence="2">Uncharacterized protein</fullName>
    </submittedName>
</protein>
<evidence type="ECO:0000313" key="2">
    <source>
        <dbReference type="EMBL" id="QDU72856.1"/>
    </source>
</evidence>
<organism evidence="2 3">
    <name type="scientific">Mucisphaera calidilacus</name>
    <dbReference type="NCBI Taxonomy" id="2527982"/>
    <lineage>
        <taxon>Bacteria</taxon>
        <taxon>Pseudomonadati</taxon>
        <taxon>Planctomycetota</taxon>
        <taxon>Phycisphaerae</taxon>
        <taxon>Phycisphaerales</taxon>
        <taxon>Phycisphaeraceae</taxon>
        <taxon>Mucisphaera</taxon>
    </lineage>
</organism>
<keyword evidence="1" id="KW-0472">Membrane</keyword>
<evidence type="ECO:0000313" key="3">
    <source>
        <dbReference type="Proteomes" id="UP000320386"/>
    </source>
</evidence>
<evidence type="ECO:0000256" key="1">
    <source>
        <dbReference type="SAM" id="Phobius"/>
    </source>
</evidence>
<name>A0A518C0W1_9BACT</name>
<dbReference type="EMBL" id="CP036280">
    <property type="protein sequence ID" value="QDU72856.1"/>
    <property type="molecule type" value="Genomic_DNA"/>
</dbReference>
<feature type="transmembrane region" description="Helical" evidence="1">
    <location>
        <begin position="80"/>
        <end position="100"/>
    </location>
</feature>
<dbReference type="KEGG" id="mcad:Pan265_27320"/>
<dbReference type="AlphaFoldDB" id="A0A518C0W1"/>
<accession>A0A518C0W1</accession>
<reference evidence="2 3" key="1">
    <citation type="submission" date="2019-02" db="EMBL/GenBank/DDBJ databases">
        <title>Deep-cultivation of Planctomycetes and their phenomic and genomic characterization uncovers novel biology.</title>
        <authorList>
            <person name="Wiegand S."/>
            <person name="Jogler M."/>
            <person name="Boedeker C."/>
            <person name="Pinto D."/>
            <person name="Vollmers J."/>
            <person name="Rivas-Marin E."/>
            <person name="Kohn T."/>
            <person name="Peeters S.H."/>
            <person name="Heuer A."/>
            <person name="Rast P."/>
            <person name="Oberbeckmann S."/>
            <person name="Bunk B."/>
            <person name="Jeske O."/>
            <person name="Meyerdierks A."/>
            <person name="Storesund J.E."/>
            <person name="Kallscheuer N."/>
            <person name="Luecker S."/>
            <person name="Lage O.M."/>
            <person name="Pohl T."/>
            <person name="Merkel B.J."/>
            <person name="Hornburger P."/>
            <person name="Mueller R.-W."/>
            <person name="Bruemmer F."/>
            <person name="Labrenz M."/>
            <person name="Spormann A.M."/>
            <person name="Op den Camp H."/>
            <person name="Overmann J."/>
            <person name="Amann R."/>
            <person name="Jetten M.S.M."/>
            <person name="Mascher T."/>
            <person name="Medema M.H."/>
            <person name="Devos D.P."/>
            <person name="Kaster A.-K."/>
            <person name="Ovreas L."/>
            <person name="Rohde M."/>
            <person name="Galperin M.Y."/>
            <person name="Jogler C."/>
        </authorList>
    </citation>
    <scope>NUCLEOTIDE SEQUENCE [LARGE SCALE GENOMIC DNA]</scope>
    <source>
        <strain evidence="2 3">Pan265</strain>
    </source>
</reference>
<gene>
    <name evidence="2" type="ORF">Pan265_27320</name>
</gene>
<dbReference type="RefSeq" id="WP_145447008.1">
    <property type="nucleotide sequence ID" value="NZ_CP036280.1"/>
</dbReference>
<dbReference type="Proteomes" id="UP000320386">
    <property type="component" value="Chromosome"/>
</dbReference>
<sequence length="156" mass="17295">MSKPNEVALCLHCMTPLEIDDHVCPNCGRSANAAHCVHAAPATDSQTTRGSRPHTGCLQPMAVWTITFVATLFLCRTLLPAAVAPIAFFALMGVLTWRMLAHQISLIRSDNNDEHEEELPPELETDLLTAEALSYDLEEEIDDASEWEPDEPEDRQ</sequence>
<proteinExistence type="predicted"/>
<keyword evidence="1" id="KW-0812">Transmembrane</keyword>
<keyword evidence="1" id="KW-1133">Transmembrane helix</keyword>
<keyword evidence="3" id="KW-1185">Reference proteome</keyword>